<dbReference type="GeneID" id="25298378"/>
<evidence type="ECO:0000256" key="1">
    <source>
        <dbReference type="ARBA" id="ARBA00004141"/>
    </source>
</evidence>
<feature type="region of interest" description="Disordered" evidence="7">
    <location>
        <begin position="678"/>
        <end position="723"/>
    </location>
</feature>
<name>A0A0D2ITV3_9EURO</name>
<dbReference type="Gene3D" id="1.20.1250.20">
    <property type="entry name" value="MFS general substrate transporter like domains"/>
    <property type="match status" value="1"/>
</dbReference>
<evidence type="ECO:0000256" key="6">
    <source>
        <dbReference type="ARBA" id="ARBA00023136"/>
    </source>
</evidence>
<accession>A0A0D2ITV3</accession>
<dbReference type="PANTHER" id="PTHR23501:SF12">
    <property type="entry name" value="MAJOR FACILITATOR SUPERFAMILY (MFS) PROFILE DOMAIN-CONTAINING PROTEIN-RELATED"/>
    <property type="match status" value="1"/>
</dbReference>
<reference evidence="10 11" key="1">
    <citation type="submission" date="2015-01" db="EMBL/GenBank/DDBJ databases">
        <title>The Genome Sequence of Rhinocladiella mackenzie CBS 650.93.</title>
        <authorList>
            <consortium name="The Broad Institute Genomics Platform"/>
            <person name="Cuomo C."/>
            <person name="de Hoog S."/>
            <person name="Gorbushina A."/>
            <person name="Stielow B."/>
            <person name="Teixiera M."/>
            <person name="Abouelleil A."/>
            <person name="Chapman S.B."/>
            <person name="Priest M."/>
            <person name="Young S.K."/>
            <person name="Wortman J."/>
            <person name="Nusbaum C."/>
            <person name="Birren B."/>
        </authorList>
    </citation>
    <scope>NUCLEOTIDE SEQUENCE [LARGE SCALE GENOMIC DNA]</scope>
    <source>
        <strain evidence="10 11">CBS 650.93</strain>
    </source>
</reference>
<keyword evidence="6 8" id="KW-0472">Membrane</keyword>
<dbReference type="Proteomes" id="UP000053617">
    <property type="component" value="Unassembled WGS sequence"/>
</dbReference>
<evidence type="ECO:0000256" key="7">
    <source>
        <dbReference type="SAM" id="MobiDB-lite"/>
    </source>
</evidence>
<comment type="similarity">
    <text evidence="2">Belongs to the major facilitator superfamily. TCR/Tet family.</text>
</comment>
<feature type="transmembrane region" description="Helical" evidence="8">
    <location>
        <begin position="121"/>
        <end position="146"/>
    </location>
</feature>
<dbReference type="RefSeq" id="XP_013267306.1">
    <property type="nucleotide sequence ID" value="XM_013411852.1"/>
</dbReference>
<feature type="domain" description="Major facilitator superfamily (MFS) profile" evidence="9">
    <location>
        <begin position="120"/>
        <end position="497"/>
    </location>
</feature>
<keyword evidence="3" id="KW-0813">Transport</keyword>
<dbReference type="InterPro" id="IPR036259">
    <property type="entry name" value="MFS_trans_sf"/>
</dbReference>
<feature type="region of interest" description="Disordered" evidence="7">
    <location>
        <begin position="28"/>
        <end position="47"/>
    </location>
</feature>
<feature type="transmembrane region" description="Helical" evidence="8">
    <location>
        <begin position="433"/>
        <end position="457"/>
    </location>
</feature>
<protein>
    <recommendedName>
        <fullName evidence="9">Major facilitator superfamily (MFS) profile domain-containing protein</fullName>
    </recommendedName>
</protein>
<feature type="compositionally biased region" description="Basic and acidic residues" evidence="7">
    <location>
        <begin position="708"/>
        <end position="723"/>
    </location>
</feature>
<evidence type="ECO:0000256" key="3">
    <source>
        <dbReference type="ARBA" id="ARBA00022448"/>
    </source>
</evidence>
<feature type="transmembrane region" description="Helical" evidence="8">
    <location>
        <begin position="248"/>
        <end position="269"/>
    </location>
</feature>
<dbReference type="HOGENOM" id="CLU_389315_0_0_1"/>
<evidence type="ECO:0000256" key="2">
    <source>
        <dbReference type="ARBA" id="ARBA00007520"/>
    </source>
</evidence>
<dbReference type="GO" id="GO:0005886">
    <property type="term" value="C:plasma membrane"/>
    <property type="evidence" value="ECO:0007669"/>
    <property type="project" value="TreeGrafter"/>
</dbReference>
<feature type="transmembrane region" description="Helical" evidence="8">
    <location>
        <begin position="634"/>
        <end position="657"/>
    </location>
</feature>
<gene>
    <name evidence="10" type="ORF">Z518_10307</name>
</gene>
<organism evidence="10 11">
    <name type="scientific">Rhinocladiella mackenziei CBS 650.93</name>
    <dbReference type="NCBI Taxonomy" id="1442369"/>
    <lineage>
        <taxon>Eukaryota</taxon>
        <taxon>Fungi</taxon>
        <taxon>Dikarya</taxon>
        <taxon>Ascomycota</taxon>
        <taxon>Pezizomycotina</taxon>
        <taxon>Eurotiomycetes</taxon>
        <taxon>Chaetothyriomycetidae</taxon>
        <taxon>Chaetothyriales</taxon>
        <taxon>Herpotrichiellaceae</taxon>
        <taxon>Rhinocladiella</taxon>
    </lineage>
</organism>
<feature type="transmembrane region" description="Helical" evidence="8">
    <location>
        <begin position="217"/>
        <end position="236"/>
    </location>
</feature>
<dbReference type="VEuPathDB" id="FungiDB:Z518_10307"/>
<feature type="transmembrane region" description="Helical" evidence="8">
    <location>
        <begin position="188"/>
        <end position="205"/>
    </location>
</feature>
<dbReference type="GO" id="GO:0022857">
    <property type="term" value="F:transmembrane transporter activity"/>
    <property type="evidence" value="ECO:0007669"/>
    <property type="project" value="InterPro"/>
</dbReference>
<sequence length="723" mass="79408">MATHPLMLQQAPNLPLDGRDSFLACSMPPNAAIPPEPKSESQDSSLSGNINIERSVTVEGIITEPRNSQNDAANVSDSGQNYQVIISAASQFARNMFSAPTLRNSNDSIAFAQTRPRNRQWIVTALLLILVNLACTVVDTMMPVQIPSIVFDFDVQGFHWLLAAPAIGAAASVLTAGQLYAVFAFNQIYLLSMVLFLTGTISPGFAPNMAFLFCTRIITGIGMAGQQFGTLTYLENNGTFTDKVRRDFFVGVSTTLGLILGPIYGASFAHRHRAWIWGYYAVFGVLTIMVAILVYFLPNKPDIVATAPWTYKETMAWSTRLVRVDIIGCFLSFIGILTLFISLNIAGVLMSWSNPYLYIPIGLGGLILVLFLAQQFAMVLNSPSTRLFPGQCLRHFKTATLFLLTFLTSGIFYTTLPYATLYQLLTRPNPSPILTALYLLFSFTGPHLIPTVIVPVYIGSGLITSYPVFLNYSIWSMITSVFILTGMTLLFINTPSFFPDSGGLPTVAKQFALVCIGFWSAVTMSLSHEIMDILQPPSGSNPRQKHPHHNRSYILFAKYLGVAVALTAAGSIFIHLGPPATLAAIKEMQAQGQAPDISPTKENALILLLGYSFIRQETSPALLTAIVTAIENTFAWSFIILLSFAALLCVASAGLLFHKAWKKESDFNMRDIGGVPQEWLPRGGRSGNTHTTLEEERGQTMELEEREDQMGRTTDHSVDVRER</sequence>
<evidence type="ECO:0000313" key="11">
    <source>
        <dbReference type="Proteomes" id="UP000053617"/>
    </source>
</evidence>
<feature type="transmembrane region" description="Helical" evidence="8">
    <location>
        <begin position="356"/>
        <end position="380"/>
    </location>
</feature>
<feature type="transmembrane region" description="Helical" evidence="8">
    <location>
        <begin position="326"/>
        <end position="350"/>
    </location>
</feature>
<evidence type="ECO:0000259" key="9">
    <source>
        <dbReference type="PROSITE" id="PS50850"/>
    </source>
</evidence>
<keyword evidence="5 8" id="KW-1133">Transmembrane helix</keyword>
<dbReference type="SUPFAM" id="SSF103473">
    <property type="entry name" value="MFS general substrate transporter"/>
    <property type="match status" value="1"/>
</dbReference>
<comment type="subcellular location">
    <subcellularLocation>
        <location evidence="1">Membrane</location>
        <topology evidence="1">Multi-pass membrane protein</topology>
    </subcellularLocation>
</comment>
<evidence type="ECO:0000313" key="10">
    <source>
        <dbReference type="EMBL" id="KIX00170.1"/>
    </source>
</evidence>
<evidence type="ECO:0000256" key="5">
    <source>
        <dbReference type="ARBA" id="ARBA00022989"/>
    </source>
</evidence>
<proteinExistence type="inferred from homology"/>
<feature type="transmembrane region" description="Helical" evidence="8">
    <location>
        <begin position="469"/>
        <end position="491"/>
    </location>
</feature>
<keyword evidence="11" id="KW-1185">Reference proteome</keyword>
<dbReference type="OrthoDB" id="4157088at2759"/>
<dbReference type="AlphaFoldDB" id="A0A0D2ITV3"/>
<feature type="transmembrane region" description="Helical" evidence="8">
    <location>
        <begin position="511"/>
        <end position="531"/>
    </location>
</feature>
<feature type="transmembrane region" description="Helical" evidence="8">
    <location>
        <begin position="401"/>
        <end position="421"/>
    </location>
</feature>
<keyword evidence="4 8" id="KW-0812">Transmembrane</keyword>
<feature type="transmembrane region" description="Helical" evidence="8">
    <location>
        <begin position="158"/>
        <end position="181"/>
    </location>
</feature>
<evidence type="ECO:0000256" key="4">
    <source>
        <dbReference type="ARBA" id="ARBA00022692"/>
    </source>
</evidence>
<dbReference type="InterPro" id="IPR020846">
    <property type="entry name" value="MFS_dom"/>
</dbReference>
<feature type="transmembrane region" description="Helical" evidence="8">
    <location>
        <begin position="552"/>
        <end position="574"/>
    </location>
</feature>
<evidence type="ECO:0000256" key="8">
    <source>
        <dbReference type="SAM" id="Phobius"/>
    </source>
</evidence>
<dbReference type="EMBL" id="KN847483">
    <property type="protein sequence ID" value="KIX00170.1"/>
    <property type="molecule type" value="Genomic_DNA"/>
</dbReference>
<dbReference type="PANTHER" id="PTHR23501">
    <property type="entry name" value="MAJOR FACILITATOR SUPERFAMILY"/>
    <property type="match status" value="1"/>
</dbReference>
<feature type="transmembrane region" description="Helical" evidence="8">
    <location>
        <begin position="275"/>
        <end position="297"/>
    </location>
</feature>
<dbReference type="PROSITE" id="PS50850">
    <property type="entry name" value="MFS"/>
    <property type="match status" value="1"/>
</dbReference>